<dbReference type="CDD" id="cd01647">
    <property type="entry name" value="RT_LTR"/>
    <property type="match status" value="1"/>
</dbReference>
<keyword evidence="2" id="KW-1185">Reference proteome</keyword>
<dbReference type="Proteomes" id="UP000245119">
    <property type="component" value="Linkage Group LG11"/>
</dbReference>
<evidence type="ECO:0000313" key="2">
    <source>
        <dbReference type="Proteomes" id="UP000245119"/>
    </source>
</evidence>
<evidence type="ECO:0000313" key="1">
    <source>
        <dbReference type="EMBL" id="PVD22603.1"/>
    </source>
</evidence>
<dbReference type="Gene3D" id="3.10.10.10">
    <property type="entry name" value="HIV Type 1 Reverse Transcriptase, subunit A, domain 1"/>
    <property type="match status" value="1"/>
</dbReference>
<dbReference type="AlphaFoldDB" id="A0A2T7NN71"/>
<reference evidence="1 2" key="1">
    <citation type="submission" date="2018-04" db="EMBL/GenBank/DDBJ databases">
        <title>The genome of golden apple snail Pomacea canaliculata provides insight into stress tolerance and invasive adaptation.</title>
        <authorList>
            <person name="Liu C."/>
            <person name="Liu B."/>
            <person name="Ren Y."/>
            <person name="Zhang Y."/>
            <person name="Wang H."/>
            <person name="Li S."/>
            <person name="Jiang F."/>
            <person name="Yin L."/>
            <person name="Zhang G."/>
            <person name="Qian W."/>
            <person name="Fan W."/>
        </authorList>
    </citation>
    <scope>NUCLEOTIDE SEQUENCE [LARGE SCALE GENOMIC DNA]</scope>
    <source>
        <strain evidence="1">SZHN2017</strain>
        <tissue evidence="1">Muscle</tissue>
    </source>
</reference>
<dbReference type="EMBL" id="PZQS01000011">
    <property type="protein sequence ID" value="PVD22603.1"/>
    <property type="molecule type" value="Genomic_DNA"/>
</dbReference>
<evidence type="ECO:0008006" key="3">
    <source>
        <dbReference type="Google" id="ProtNLM"/>
    </source>
</evidence>
<name>A0A2T7NN71_POMCA</name>
<dbReference type="PANTHER" id="PTHR24559:SF435">
    <property type="entry name" value="RIBONUCLEASE H"/>
    <property type="match status" value="1"/>
</dbReference>
<dbReference type="InterPro" id="IPR043502">
    <property type="entry name" value="DNA/RNA_pol_sf"/>
</dbReference>
<comment type="caution">
    <text evidence="1">The sequence shown here is derived from an EMBL/GenBank/DDBJ whole genome shotgun (WGS) entry which is preliminary data.</text>
</comment>
<dbReference type="SUPFAM" id="SSF56672">
    <property type="entry name" value="DNA/RNA polymerases"/>
    <property type="match status" value="1"/>
</dbReference>
<dbReference type="STRING" id="400727.A0A2T7NN71"/>
<proteinExistence type="predicted"/>
<dbReference type="OrthoDB" id="10025340at2759"/>
<dbReference type="PANTHER" id="PTHR24559">
    <property type="entry name" value="TRANSPOSON TY3-I GAG-POL POLYPROTEIN"/>
    <property type="match status" value="1"/>
</dbReference>
<gene>
    <name evidence="1" type="ORF">C0Q70_18421</name>
</gene>
<protein>
    <recommendedName>
        <fullName evidence="3">Reverse transcriptase domain-containing protein</fullName>
    </recommendedName>
</protein>
<accession>A0A2T7NN71</accession>
<sequence length="216" mass="24216">MGVVDVHVANVTTKTVVLPSRTVIGELLPVTRVQCGSAVCMTEAAPSCVDSVTISPHLTVEQQSRIRDLISGRPESFSTGETDFGHVTQVKHEIQLTNDTPFKERHRRIPPGMYEQVREHLQLLLDSGIIRPSHSPWSSNVVWVKKKDGSLRQCVDYRQLNARTMKDSYALPRIEELLDALAGSKYFTVLDLKSGYRDNRGAQRTYSLLSCAPWIL</sequence>
<organism evidence="1 2">
    <name type="scientific">Pomacea canaliculata</name>
    <name type="common">Golden apple snail</name>
    <dbReference type="NCBI Taxonomy" id="400727"/>
    <lineage>
        <taxon>Eukaryota</taxon>
        <taxon>Metazoa</taxon>
        <taxon>Spiralia</taxon>
        <taxon>Lophotrochozoa</taxon>
        <taxon>Mollusca</taxon>
        <taxon>Gastropoda</taxon>
        <taxon>Caenogastropoda</taxon>
        <taxon>Architaenioglossa</taxon>
        <taxon>Ampullarioidea</taxon>
        <taxon>Ampullariidae</taxon>
        <taxon>Pomacea</taxon>
    </lineage>
</organism>
<dbReference type="InterPro" id="IPR053134">
    <property type="entry name" value="RNA-dir_DNA_polymerase"/>
</dbReference>